<evidence type="ECO:0000313" key="7">
    <source>
        <dbReference type="EMBL" id="MFL0247832.1"/>
    </source>
</evidence>
<evidence type="ECO:0000256" key="3">
    <source>
        <dbReference type="ARBA" id="ARBA00022679"/>
    </source>
</evidence>
<dbReference type="SFLD" id="SFLDS00005">
    <property type="entry name" value="Isoprenoid_Synthase_Type_I"/>
    <property type="match status" value="1"/>
</dbReference>
<evidence type="ECO:0000256" key="5">
    <source>
        <dbReference type="ARBA" id="ARBA00022842"/>
    </source>
</evidence>
<dbReference type="PANTHER" id="PTHR12001">
    <property type="entry name" value="GERANYLGERANYL PYROPHOSPHATE SYNTHASE"/>
    <property type="match status" value="1"/>
</dbReference>
<dbReference type="Proteomes" id="UP001623591">
    <property type="component" value="Unassembled WGS sequence"/>
</dbReference>
<comment type="similarity">
    <text evidence="2 6">Belongs to the FPP/GGPP synthase family.</text>
</comment>
<protein>
    <submittedName>
        <fullName evidence="7">Polyprenyl synthetase family protein</fullName>
        <ecNumber evidence="7">2.5.1.-</ecNumber>
    </submittedName>
</protein>
<proteinExistence type="inferred from homology"/>
<dbReference type="InterPro" id="IPR000092">
    <property type="entry name" value="Polyprenyl_synt"/>
</dbReference>
<keyword evidence="4" id="KW-0479">Metal-binding</keyword>
<comment type="cofactor">
    <cofactor evidence="1">
        <name>Mg(2+)</name>
        <dbReference type="ChEBI" id="CHEBI:18420"/>
    </cofactor>
</comment>
<gene>
    <name evidence="7" type="ORF">ACJDUG_12710</name>
</gene>
<sequence length="321" mass="36455">MNNFWNKFELLNTDLIEVVRIMKMNVRNNNKLIENALLDLIDSGGKLLRPGFVLLSGSFGNYDSKKLCNLAAVIEMLHMATLVHDDIIDDAKTRRNKETIQSKYGKDYAVFMGDILFSRCFMMLTDNTSMDNMKLLSNAIFDICTGEIEQFSSRYSKEISVKKYLKRIAAKTAALFSMSFYIGAFEGNCSNELVNTLGDIGYDIGMAFQIIDDILDYTSEDNQLGKPTGNDLKEGVYTLPLIYALKKDKETLLPLLLKDNYTDEDIDSLIRLSLDLGGVDKAKSLAKRYTDRAFKKISTLPECDSKNFLTSFCEDLLFRKY</sequence>
<evidence type="ECO:0000256" key="6">
    <source>
        <dbReference type="RuleBase" id="RU004466"/>
    </source>
</evidence>
<dbReference type="EC" id="2.5.1.-" evidence="7"/>
<organism evidence="7 8">
    <name type="scientific">Candidatus Clostridium stratigraminis</name>
    <dbReference type="NCBI Taxonomy" id="3381661"/>
    <lineage>
        <taxon>Bacteria</taxon>
        <taxon>Bacillati</taxon>
        <taxon>Bacillota</taxon>
        <taxon>Clostridia</taxon>
        <taxon>Eubacteriales</taxon>
        <taxon>Clostridiaceae</taxon>
        <taxon>Clostridium</taxon>
    </lineage>
</organism>
<evidence type="ECO:0000256" key="1">
    <source>
        <dbReference type="ARBA" id="ARBA00001946"/>
    </source>
</evidence>
<dbReference type="GO" id="GO:0016740">
    <property type="term" value="F:transferase activity"/>
    <property type="evidence" value="ECO:0007669"/>
    <property type="project" value="UniProtKB-KW"/>
</dbReference>
<dbReference type="InterPro" id="IPR008949">
    <property type="entry name" value="Isoprenoid_synthase_dom_sf"/>
</dbReference>
<evidence type="ECO:0000256" key="2">
    <source>
        <dbReference type="ARBA" id="ARBA00006706"/>
    </source>
</evidence>
<dbReference type="InterPro" id="IPR033749">
    <property type="entry name" value="Polyprenyl_synt_CS"/>
</dbReference>
<dbReference type="Pfam" id="PF00348">
    <property type="entry name" value="polyprenyl_synt"/>
    <property type="match status" value="1"/>
</dbReference>
<keyword evidence="5" id="KW-0460">Magnesium</keyword>
<dbReference type="PANTHER" id="PTHR12001:SF69">
    <property type="entry name" value="ALL TRANS-POLYPRENYL-DIPHOSPHATE SYNTHASE PDSS1"/>
    <property type="match status" value="1"/>
</dbReference>
<keyword evidence="3 6" id="KW-0808">Transferase</keyword>
<accession>A0ABW8T6Q4</accession>
<evidence type="ECO:0000256" key="4">
    <source>
        <dbReference type="ARBA" id="ARBA00022723"/>
    </source>
</evidence>
<name>A0ABW8T6Q4_9CLOT</name>
<dbReference type="CDD" id="cd00685">
    <property type="entry name" value="Trans_IPPS_HT"/>
    <property type="match status" value="1"/>
</dbReference>
<dbReference type="Gene3D" id="1.10.600.10">
    <property type="entry name" value="Farnesyl Diphosphate Synthase"/>
    <property type="match status" value="1"/>
</dbReference>
<dbReference type="PROSITE" id="PS00444">
    <property type="entry name" value="POLYPRENYL_SYNTHASE_2"/>
    <property type="match status" value="1"/>
</dbReference>
<dbReference type="SUPFAM" id="SSF48576">
    <property type="entry name" value="Terpenoid synthases"/>
    <property type="match status" value="1"/>
</dbReference>
<dbReference type="EMBL" id="JBJHZZ010000009">
    <property type="protein sequence ID" value="MFL0247832.1"/>
    <property type="molecule type" value="Genomic_DNA"/>
</dbReference>
<evidence type="ECO:0000313" key="8">
    <source>
        <dbReference type="Proteomes" id="UP001623591"/>
    </source>
</evidence>
<dbReference type="RefSeq" id="WP_406770262.1">
    <property type="nucleotide sequence ID" value="NZ_JBJHZZ010000009.1"/>
</dbReference>
<keyword evidence="8" id="KW-1185">Reference proteome</keyword>
<comment type="caution">
    <text evidence="7">The sequence shown here is derived from an EMBL/GenBank/DDBJ whole genome shotgun (WGS) entry which is preliminary data.</text>
</comment>
<reference evidence="7 8" key="1">
    <citation type="submission" date="2024-11" db="EMBL/GenBank/DDBJ databases">
        <authorList>
            <person name="Heng Y.C."/>
            <person name="Lim A.C.H."/>
            <person name="Lee J.K.Y."/>
            <person name="Kittelmann S."/>
        </authorList>
    </citation>
    <scope>NUCLEOTIDE SEQUENCE [LARGE SCALE GENOMIC DNA]</scope>
    <source>
        <strain evidence="7 8">WILCCON 0185</strain>
    </source>
</reference>